<dbReference type="GeneID" id="9797574"/>
<proteinExistence type="predicted"/>
<dbReference type="FunCoup" id="E3MN95">
    <property type="interactions" value="610"/>
</dbReference>
<dbReference type="eggNOG" id="ENOG502RAIG">
    <property type="taxonomic scope" value="Eukaryota"/>
</dbReference>
<accession>E3MN95</accession>
<dbReference type="RefSeq" id="XP_003102372.2">
    <property type="nucleotide sequence ID" value="XM_003102324.2"/>
</dbReference>
<name>E3MN95_CAERE</name>
<dbReference type="CTD" id="9797574"/>
<dbReference type="Proteomes" id="UP000008281">
    <property type="component" value="Unassembled WGS sequence"/>
</dbReference>
<dbReference type="EMBL" id="DS268459">
    <property type="protein sequence ID" value="EFP05991.1"/>
    <property type="molecule type" value="Genomic_DNA"/>
</dbReference>
<organism evidence="2">
    <name type="scientific">Caenorhabditis remanei</name>
    <name type="common">Caenorhabditis vulgaris</name>
    <dbReference type="NCBI Taxonomy" id="31234"/>
    <lineage>
        <taxon>Eukaryota</taxon>
        <taxon>Metazoa</taxon>
        <taxon>Ecdysozoa</taxon>
        <taxon>Nematoda</taxon>
        <taxon>Chromadorea</taxon>
        <taxon>Rhabditida</taxon>
        <taxon>Rhabditina</taxon>
        <taxon>Rhabditomorpha</taxon>
        <taxon>Rhabditoidea</taxon>
        <taxon>Rhabditidae</taxon>
        <taxon>Peloderinae</taxon>
        <taxon>Caenorhabditis</taxon>
    </lineage>
</organism>
<gene>
    <name evidence="1" type="ORF">CRE_04908</name>
</gene>
<evidence type="ECO:0000313" key="2">
    <source>
        <dbReference type="Proteomes" id="UP000008281"/>
    </source>
</evidence>
<dbReference type="HOGENOM" id="CLU_132259_0_0_1"/>
<sequence>MADPEIVEPSESLPKTSIRRRSCVVCRKPTPNHYVTSFTRAPEKQEQWTCRLANGDEEFATDLREKLAAGRKYLCLDHFDRKDLVHRKMDGMEVIRNRLPIPYRNTYFVRHSLSSDTPSTSEETDMSPIPEKRRKMSTSTLAGKGAELDPASMTLLMDTVNLYVKRAMEEADV</sequence>
<dbReference type="OMA" id="CLDHFDR"/>
<evidence type="ECO:0000313" key="1">
    <source>
        <dbReference type="EMBL" id="EFP05991.1"/>
    </source>
</evidence>
<reference evidence="1" key="1">
    <citation type="submission" date="2007-07" db="EMBL/GenBank/DDBJ databases">
        <title>PCAP assembly of the Caenorhabditis remanei genome.</title>
        <authorList>
            <consortium name="The Caenorhabditis remanei Sequencing Consortium"/>
            <person name="Wilson R.K."/>
        </authorList>
    </citation>
    <scope>NUCLEOTIDE SEQUENCE [LARGE SCALE GENOMIC DNA]</scope>
    <source>
        <strain evidence="1">PB4641</strain>
    </source>
</reference>
<dbReference type="OrthoDB" id="5821176at2759"/>
<dbReference type="KEGG" id="crq:GCK72_017433"/>
<keyword evidence="2" id="KW-1185">Reference proteome</keyword>
<dbReference type="AlphaFoldDB" id="E3MN95"/>
<protein>
    <submittedName>
        <fullName evidence="1">Uncharacterized protein</fullName>
    </submittedName>
</protein>